<protein>
    <submittedName>
        <fullName evidence="2">Snf7-domain-containing protein</fullName>
    </submittedName>
</protein>
<evidence type="ECO:0000313" key="3">
    <source>
        <dbReference type="Proteomes" id="UP001278500"/>
    </source>
</evidence>
<dbReference type="GO" id="GO:0032511">
    <property type="term" value="P:late endosome to vacuole transport via multivesicular body sorting pathway"/>
    <property type="evidence" value="ECO:0007669"/>
    <property type="project" value="TreeGrafter"/>
</dbReference>
<sequence length="489" mass="54288">MSNQQSLVDYLVEHEPSFRKARLPALYSDFTSLRTLNPDGYQANISAWRSALAHLARSGLAPAPKGSTPNLLVLNADESLLRALESKKYGRPLALGTVVREALAAKDLMPLHDFLTTKTSIYYKPWLPSPLGIAGGVAGWALKQLGVAEWLRSHSLPKGQFVVVANVEEAGKQFAATTASALTDSRFERTWSKAHFLQTYNEQVQLESGSDAKLLTETDLDVLLVFLSRDKDVILYDGSTFKIKAPSDDAGQHQQQQITQEDTTVASIKELISSLTHQTHLLAGRISELDKTARQAVQSKNRIAALAALKQKKLAEQTLEGRYASLTQLEAVAAKIQQASDSVAMMKVMETSSRVLESLNEQVGGVDRVESLVDKLRDQMAEVDEVNTILAEAGTSAAGVDEEEIDDEFEEMLAEQEKEKKAVEEKKEEEREEEREREREQEREAEELRRRLEAIGGVPVVEPGTGSRREREREMERLMKGMSLAGDEE</sequence>
<evidence type="ECO:0000256" key="1">
    <source>
        <dbReference type="SAM" id="MobiDB-lite"/>
    </source>
</evidence>
<organism evidence="2 3">
    <name type="scientific">Neurospora tetraspora</name>
    <dbReference type="NCBI Taxonomy" id="94610"/>
    <lineage>
        <taxon>Eukaryota</taxon>
        <taxon>Fungi</taxon>
        <taxon>Dikarya</taxon>
        <taxon>Ascomycota</taxon>
        <taxon>Pezizomycotina</taxon>
        <taxon>Sordariomycetes</taxon>
        <taxon>Sordariomycetidae</taxon>
        <taxon>Sordariales</taxon>
        <taxon>Sordariaceae</taxon>
        <taxon>Neurospora</taxon>
    </lineage>
</organism>
<dbReference type="AlphaFoldDB" id="A0AAE0J7Z1"/>
<dbReference type="RefSeq" id="XP_062678010.1">
    <property type="nucleotide sequence ID" value="XM_062827859.1"/>
</dbReference>
<evidence type="ECO:0000313" key="2">
    <source>
        <dbReference type="EMBL" id="KAK3338559.1"/>
    </source>
</evidence>
<feature type="compositionally biased region" description="Basic and acidic residues" evidence="1">
    <location>
        <begin position="415"/>
        <end position="453"/>
    </location>
</feature>
<dbReference type="InterPro" id="IPR005024">
    <property type="entry name" value="Snf7_fam"/>
</dbReference>
<proteinExistence type="predicted"/>
<dbReference type="GO" id="GO:0006900">
    <property type="term" value="P:vesicle budding from membrane"/>
    <property type="evidence" value="ECO:0007669"/>
    <property type="project" value="TreeGrafter"/>
</dbReference>
<dbReference type="PANTHER" id="PTHR22761:SF18">
    <property type="entry name" value="SORTING PROTEIN SNF7 FAMILY PROTEIN, PUTATIVE (AFU_ORTHOLOGUE AFUA_2G16692)-RELATED"/>
    <property type="match status" value="1"/>
</dbReference>
<reference evidence="2" key="1">
    <citation type="journal article" date="2023" name="Mol. Phylogenet. Evol.">
        <title>Genome-scale phylogeny and comparative genomics of the fungal order Sordariales.</title>
        <authorList>
            <person name="Hensen N."/>
            <person name="Bonometti L."/>
            <person name="Westerberg I."/>
            <person name="Brannstrom I.O."/>
            <person name="Guillou S."/>
            <person name="Cros-Aarteil S."/>
            <person name="Calhoun S."/>
            <person name="Haridas S."/>
            <person name="Kuo A."/>
            <person name="Mondo S."/>
            <person name="Pangilinan J."/>
            <person name="Riley R."/>
            <person name="LaButti K."/>
            <person name="Andreopoulos B."/>
            <person name="Lipzen A."/>
            <person name="Chen C."/>
            <person name="Yan M."/>
            <person name="Daum C."/>
            <person name="Ng V."/>
            <person name="Clum A."/>
            <person name="Steindorff A."/>
            <person name="Ohm R.A."/>
            <person name="Martin F."/>
            <person name="Silar P."/>
            <person name="Natvig D.O."/>
            <person name="Lalanne C."/>
            <person name="Gautier V."/>
            <person name="Ament-Velasquez S.L."/>
            <person name="Kruys A."/>
            <person name="Hutchinson M.I."/>
            <person name="Powell A.J."/>
            <person name="Barry K."/>
            <person name="Miller A.N."/>
            <person name="Grigoriev I.V."/>
            <person name="Debuchy R."/>
            <person name="Gladieux P."/>
            <person name="Hiltunen Thoren M."/>
            <person name="Johannesson H."/>
        </authorList>
    </citation>
    <scope>NUCLEOTIDE SEQUENCE</scope>
    <source>
        <strain evidence="2">CBS 560.94</strain>
    </source>
</reference>
<reference evidence="2" key="2">
    <citation type="submission" date="2023-06" db="EMBL/GenBank/DDBJ databases">
        <authorList>
            <consortium name="Lawrence Berkeley National Laboratory"/>
            <person name="Haridas S."/>
            <person name="Hensen N."/>
            <person name="Bonometti L."/>
            <person name="Westerberg I."/>
            <person name="Brannstrom I.O."/>
            <person name="Guillou S."/>
            <person name="Cros-Aarteil S."/>
            <person name="Calhoun S."/>
            <person name="Kuo A."/>
            <person name="Mondo S."/>
            <person name="Pangilinan J."/>
            <person name="Riley R."/>
            <person name="Labutti K."/>
            <person name="Andreopoulos B."/>
            <person name="Lipzen A."/>
            <person name="Chen C."/>
            <person name="Yanf M."/>
            <person name="Daum C."/>
            <person name="Ng V."/>
            <person name="Clum A."/>
            <person name="Steindorff A."/>
            <person name="Ohm R."/>
            <person name="Martin F."/>
            <person name="Silar P."/>
            <person name="Natvig D."/>
            <person name="Lalanne C."/>
            <person name="Gautier V."/>
            <person name="Ament-Velasquez S.L."/>
            <person name="Kruys A."/>
            <person name="Hutchinson M.I."/>
            <person name="Powell A.J."/>
            <person name="Barry K."/>
            <person name="Miller A.N."/>
            <person name="Grigoriev I.V."/>
            <person name="Debuchy R."/>
            <person name="Gladieux P."/>
            <person name="Thoren M.H."/>
            <person name="Johannesson H."/>
        </authorList>
    </citation>
    <scope>NUCLEOTIDE SEQUENCE</scope>
    <source>
        <strain evidence="2">CBS 560.94</strain>
    </source>
</reference>
<name>A0AAE0J7Z1_9PEZI</name>
<dbReference type="Proteomes" id="UP001278500">
    <property type="component" value="Unassembled WGS sequence"/>
</dbReference>
<accession>A0AAE0J7Z1</accession>
<dbReference type="GO" id="GO:0005771">
    <property type="term" value="C:multivesicular body"/>
    <property type="evidence" value="ECO:0007669"/>
    <property type="project" value="TreeGrafter"/>
</dbReference>
<gene>
    <name evidence="2" type="ORF">B0H65DRAFT_502724</name>
</gene>
<comment type="caution">
    <text evidence="2">The sequence shown here is derived from an EMBL/GenBank/DDBJ whole genome shotgun (WGS) entry which is preliminary data.</text>
</comment>
<dbReference type="GO" id="GO:0000815">
    <property type="term" value="C:ESCRT III complex"/>
    <property type="evidence" value="ECO:0007669"/>
    <property type="project" value="TreeGrafter"/>
</dbReference>
<dbReference type="PANTHER" id="PTHR22761">
    <property type="entry name" value="CHARGED MULTIVESICULAR BODY PROTEIN"/>
    <property type="match status" value="1"/>
</dbReference>
<feature type="region of interest" description="Disordered" evidence="1">
    <location>
        <begin position="414"/>
        <end position="473"/>
    </location>
</feature>
<keyword evidence="3" id="KW-1185">Reference proteome</keyword>
<dbReference type="GeneID" id="87865013"/>
<dbReference type="Gene3D" id="6.10.140.1230">
    <property type="match status" value="1"/>
</dbReference>
<dbReference type="EMBL" id="JAUEPP010000008">
    <property type="protein sequence ID" value="KAK3338559.1"/>
    <property type="molecule type" value="Genomic_DNA"/>
</dbReference>
<dbReference type="GO" id="GO:0009898">
    <property type="term" value="C:cytoplasmic side of plasma membrane"/>
    <property type="evidence" value="ECO:0007669"/>
    <property type="project" value="TreeGrafter"/>
</dbReference>
<dbReference type="Pfam" id="PF03357">
    <property type="entry name" value="Snf7"/>
    <property type="match status" value="1"/>
</dbReference>